<dbReference type="PANTHER" id="PTHR42845">
    <property type="entry name" value="COENZYME F420-REDUCING HYDROGENASE, GAMMA SUBUNIT"/>
    <property type="match status" value="1"/>
</dbReference>
<dbReference type="CDD" id="cd02440">
    <property type="entry name" value="AdoMet_MTases"/>
    <property type="match status" value="1"/>
</dbReference>
<dbReference type="AlphaFoldDB" id="A0A7V6CMQ6"/>
<evidence type="ECO:0000256" key="1">
    <source>
        <dbReference type="ARBA" id="ARBA00023002"/>
    </source>
</evidence>
<name>A0A7V6CMQ6_UNCW3</name>
<evidence type="ECO:0000313" key="3">
    <source>
        <dbReference type="EMBL" id="HHR48258.1"/>
    </source>
</evidence>
<dbReference type="InterPro" id="IPR006137">
    <property type="entry name" value="NADH_UbQ_OxRdtase-like_20kDa"/>
</dbReference>
<protein>
    <submittedName>
        <fullName evidence="3">Oxidoreductase</fullName>
    </submittedName>
</protein>
<dbReference type="GO" id="GO:0051536">
    <property type="term" value="F:iron-sulfur cluster binding"/>
    <property type="evidence" value="ECO:0007669"/>
    <property type="project" value="InterPro"/>
</dbReference>
<dbReference type="Pfam" id="PF01058">
    <property type="entry name" value="Oxidored_q6"/>
    <property type="match status" value="1"/>
</dbReference>
<sequence>MKKKFAFYWAASCGGCEIAVLDINEKILEVIKNADILFWPVAIDTKYKDVEALPDNYFDFCFFNGSIRNSEQEHLAKLLRKKSKNLVAFGSCACEGCIPGLANLYKKEDILKRAFLETESTKNPKEIIPQKAIPYNGEKIVSSEFYSQVFPLDEIVAVDYYLPGCPPPTGLIILAMEKIFNNEDIPKKSVLAPVKSLCDTCERNESFPKKLPAIKRMIDIQPDPKTCFLAQGIICLGPATRSGCNNLCIKGNAPCTGCLGPLPEVVDQGAKMISALASILLLDEERKNYEDFYQILERELAKIKDPIGTFYMYSLAKAILNKRREK</sequence>
<dbReference type="GO" id="GO:0016491">
    <property type="term" value="F:oxidoreductase activity"/>
    <property type="evidence" value="ECO:0007669"/>
    <property type="project" value="UniProtKB-KW"/>
</dbReference>
<evidence type="ECO:0000259" key="2">
    <source>
        <dbReference type="Pfam" id="PF01058"/>
    </source>
</evidence>
<dbReference type="InterPro" id="IPR037024">
    <property type="entry name" value="NiFe_Hase_small_N_sf"/>
</dbReference>
<accession>A0A7V6CMQ6</accession>
<keyword evidence="1" id="KW-0560">Oxidoreductase</keyword>
<organism evidence="3">
    <name type="scientific">candidate division WOR-3 bacterium</name>
    <dbReference type="NCBI Taxonomy" id="2052148"/>
    <lineage>
        <taxon>Bacteria</taxon>
        <taxon>Bacteria division WOR-3</taxon>
    </lineage>
</organism>
<dbReference type="SUPFAM" id="SSF56770">
    <property type="entry name" value="HydA/Nqo6-like"/>
    <property type="match status" value="1"/>
</dbReference>
<comment type="caution">
    <text evidence="3">The sequence shown here is derived from an EMBL/GenBank/DDBJ whole genome shotgun (WGS) entry which is preliminary data.</text>
</comment>
<dbReference type="InterPro" id="IPR051349">
    <property type="entry name" value="Hydrogenase_assoc-protein"/>
</dbReference>
<feature type="domain" description="NADH:ubiquinone oxidoreductase-like 20kDa subunit" evidence="2">
    <location>
        <begin position="13"/>
        <end position="175"/>
    </location>
</feature>
<dbReference type="Gene3D" id="3.40.50.700">
    <property type="entry name" value="NADH:ubiquinone oxidoreductase-like, 20kDa subunit"/>
    <property type="match status" value="1"/>
</dbReference>
<reference evidence="3" key="1">
    <citation type="journal article" date="2020" name="mSystems">
        <title>Genome- and Community-Level Interaction Insights into Carbon Utilization and Element Cycling Functions of Hydrothermarchaeota in Hydrothermal Sediment.</title>
        <authorList>
            <person name="Zhou Z."/>
            <person name="Liu Y."/>
            <person name="Xu W."/>
            <person name="Pan J."/>
            <person name="Luo Z.H."/>
            <person name="Li M."/>
        </authorList>
    </citation>
    <scope>NUCLEOTIDE SEQUENCE [LARGE SCALE GENOMIC DNA]</scope>
    <source>
        <strain evidence="3">SpSt-791</strain>
    </source>
</reference>
<gene>
    <name evidence="3" type="ORF">ENV79_01235</name>
</gene>
<dbReference type="PANTHER" id="PTHR42845:SF2">
    <property type="entry name" value="F420-NON-REDUCING HYDROGENASE VHU SUBUNIT G"/>
    <property type="match status" value="1"/>
</dbReference>
<dbReference type="EMBL" id="DTHS01000013">
    <property type="protein sequence ID" value="HHR48258.1"/>
    <property type="molecule type" value="Genomic_DNA"/>
</dbReference>
<proteinExistence type="predicted"/>